<dbReference type="EMBL" id="LAZR01063521">
    <property type="protein sequence ID" value="KKK59353.1"/>
    <property type="molecule type" value="Genomic_DNA"/>
</dbReference>
<reference evidence="1" key="1">
    <citation type="journal article" date="2015" name="Nature">
        <title>Complex archaea that bridge the gap between prokaryotes and eukaryotes.</title>
        <authorList>
            <person name="Spang A."/>
            <person name="Saw J.H."/>
            <person name="Jorgensen S.L."/>
            <person name="Zaremba-Niedzwiedzka K."/>
            <person name="Martijn J."/>
            <person name="Lind A.E."/>
            <person name="van Eijk R."/>
            <person name="Schleper C."/>
            <person name="Guy L."/>
            <person name="Ettema T.J."/>
        </authorList>
    </citation>
    <scope>NUCLEOTIDE SEQUENCE</scope>
</reference>
<comment type="caution">
    <text evidence="1">The sequence shown here is derived from an EMBL/GenBank/DDBJ whole genome shotgun (WGS) entry which is preliminary data.</text>
</comment>
<accession>A0A0F8WRT5</accession>
<protein>
    <submittedName>
        <fullName evidence="1">Uncharacterized protein</fullName>
    </submittedName>
</protein>
<name>A0A0F8WRT5_9ZZZZ</name>
<proteinExistence type="predicted"/>
<feature type="non-terminal residue" evidence="1">
    <location>
        <position position="1"/>
    </location>
</feature>
<gene>
    <name evidence="1" type="ORF">LCGC14_3035280</name>
</gene>
<organism evidence="1">
    <name type="scientific">marine sediment metagenome</name>
    <dbReference type="NCBI Taxonomy" id="412755"/>
    <lineage>
        <taxon>unclassified sequences</taxon>
        <taxon>metagenomes</taxon>
        <taxon>ecological metagenomes</taxon>
    </lineage>
</organism>
<sequence length="35" mass="4079">ILESDTVKVIQISVESILDGIKRVFSNTLFIWERE</sequence>
<evidence type="ECO:0000313" key="1">
    <source>
        <dbReference type="EMBL" id="KKK59353.1"/>
    </source>
</evidence>
<dbReference type="AlphaFoldDB" id="A0A0F8WRT5"/>